<dbReference type="EC" id="3.6.3.14" evidence="9"/>
<evidence type="ECO:0000256" key="7">
    <source>
        <dbReference type="ARBA" id="ARBA00023136"/>
    </source>
</evidence>
<feature type="transmembrane region" description="Helical" evidence="8">
    <location>
        <begin position="538"/>
        <end position="562"/>
    </location>
</feature>
<dbReference type="GO" id="GO:0016471">
    <property type="term" value="C:vacuolar proton-transporting V-type ATPase complex"/>
    <property type="evidence" value="ECO:0007669"/>
    <property type="project" value="TreeGrafter"/>
</dbReference>
<keyword evidence="6" id="KW-0406">Ion transport</keyword>
<dbReference type="InterPro" id="IPR002490">
    <property type="entry name" value="V-ATPase_116kDa_su"/>
</dbReference>
<dbReference type="OrthoDB" id="9803814at2"/>
<dbReference type="PANTHER" id="PTHR11629:SF63">
    <property type="entry name" value="V-TYPE PROTON ATPASE SUBUNIT A"/>
    <property type="match status" value="1"/>
</dbReference>
<dbReference type="PATRIC" id="fig|1232683.4.peg.662"/>
<evidence type="ECO:0000256" key="5">
    <source>
        <dbReference type="ARBA" id="ARBA00022989"/>
    </source>
</evidence>
<comment type="similarity">
    <text evidence="2">Belongs to the V-ATPase 116 kDa subunit family.</text>
</comment>
<proteinExistence type="inferred from homology"/>
<dbReference type="RefSeq" id="WP_036183610.1">
    <property type="nucleotide sequence ID" value="NZ_JMQN01000013.1"/>
</dbReference>
<comment type="subcellular location">
    <subcellularLocation>
        <location evidence="1">Membrane</location>
        <topology evidence="1">Multi-pass membrane protein</topology>
    </subcellularLocation>
</comment>
<evidence type="ECO:0000313" key="9">
    <source>
        <dbReference type="EMBL" id="KEA64968.1"/>
    </source>
</evidence>
<evidence type="ECO:0000256" key="3">
    <source>
        <dbReference type="ARBA" id="ARBA00022448"/>
    </source>
</evidence>
<keyword evidence="10" id="KW-1185">Reference proteome</keyword>
<dbReference type="GO" id="GO:0016787">
    <property type="term" value="F:hydrolase activity"/>
    <property type="evidence" value="ECO:0007669"/>
    <property type="project" value="UniProtKB-KW"/>
</dbReference>
<evidence type="ECO:0000256" key="4">
    <source>
        <dbReference type="ARBA" id="ARBA00022692"/>
    </source>
</evidence>
<gene>
    <name evidence="9" type="ORF">ADIMK_0670</name>
</gene>
<reference evidence="9 10" key="1">
    <citation type="submission" date="2014-04" db="EMBL/GenBank/DDBJ databases">
        <title>Marinobacterium kochiensis sp. nov., isolated from sediment sample collected from Kochi backwaters in Kerala, India.</title>
        <authorList>
            <person name="Singh A."/>
            <person name="Pinnaka A.K."/>
        </authorList>
    </citation>
    <scope>NUCLEOTIDE SEQUENCE [LARGE SCALE GENOMIC DNA]</scope>
    <source>
        <strain evidence="9 10">AK27</strain>
    </source>
</reference>
<feature type="transmembrane region" description="Helical" evidence="8">
    <location>
        <begin position="453"/>
        <end position="469"/>
    </location>
</feature>
<feature type="transmembrane region" description="Helical" evidence="8">
    <location>
        <begin position="398"/>
        <end position="416"/>
    </location>
</feature>
<sequence>MSIRPLLKASLVGMLEEKAQALDALQSLGVVHIIPLAAGPQVEWVDDLGVSPERLRLALQYLASCPKKRRQVTETHHFDLAAVVHAVLDKRHRRMQLEEQRDALVKRIKDLRPWGSFELPGEQGLYGQRLWFYLVPNYRMKEVERNGLVWSVVHRDNRHTYIAVISQEEPRPNQMPVPRTHTGSIPLATLELQLHDIEIELELLDGEREADTRWLYLLQRSLAGNADAAERASVGAVTLDHDGVFAIQGWVAADKADELAAFADREGLALILNEPEREELPPTLLDNPPTLAGGEDVVRFYQMPGYRAWDPSRVVFFSFATFFALILSDAGYALIMGMGLLFYWRRMGSSDSGRRLRILGATLAFFSLVYGVLVGSYFGAGPPLPVLADLQLLDVNDFNGMMNLSIFIGAGHLLIANGINAWRLRGRLPALASAGWMLVIVAALLLWQRGTSLAVFTLGGLGLLLVFACSSERKGQDLRTWLLRALDGLLALTGLSSMFGDVLSYLRLFALGLASASLAVTFNQLAQDVASALPGMGVLLEVLILVVGHLLNFVLAVVSGVIHGLRLNLIEFYNWSLSDEGYAFQPFAKREVNPWTT</sequence>
<evidence type="ECO:0000256" key="8">
    <source>
        <dbReference type="SAM" id="Phobius"/>
    </source>
</evidence>
<keyword evidence="4 8" id="KW-0812">Transmembrane</keyword>
<feature type="transmembrane region" description="Helical" evidence="8">
    <location>
        <begin position="314"/>
        <end position="344"/>
    </location>
</feature>
<evidence type="ECO:0000256" key="6">
    <source>
        <dbReference type="ARBA" id="ARBA00023065"/>
    </source>
</evidence>
<evidence type="ECO:0000313" key="10">
    <source>
        <dbReference type="Proteomes" id="UP000028252"/>
    </source>
</evidence>
<dbReference type="GO" id="GO:0051117">
    <property type="term" value="F:ATPase binding"/>
    <property type="evidence" value="ECO:0007669"/>
    <property type="project" value="TreeGrafter"/>
</dbReference>
<keyword evidence="7 8" id="KW-0472">Membrane</keyword>
<dbReference type="EMBL" id="JMQN01000013">
    <property type="protein sequence ID" value="KEA64968.1"/>
    <property type="molecule type" value="Genomic_DNA"/>
</dbReference>
<feature type="transmembrane region" description="Helical" evidence="8">
    <location>
        <begin position="505"/>
        <end position="526"/>
    </location>
</feature>
<dbReference type="AlphaFoldDB" id="A0A081G2G3"/>
<evidence type="ECO:0000256" key="1">
    <source>
        <dbReference type="ARBA" id="ARBA00004141"/>
    </source>
</evidence>
<dbReference type="PANTHER" id="PTHR11629">
    <property type="entry name" value="VACUOLAR PROTON ATPASES"/>
    <property type="match status" value="1"/>
</dbReference>
<evidence type="ECO:0000256" key="2">
    <source>
        <dbReference type="ARBA" id="ARBA00009904"/>
    </source>
</evidence>
<dbReference type="Proteomes" id="UP000028252">
    <property type="component" value="Unassembled WGS sequence"/>
</dbReference>
<name>A0A081G2G3_9GAMM</name>
<dbReference type="STRING" id="1232683.ADIMK_0670"/>
<feature type="transmembrane region" description="Helical" evidence="8">
    <location>
        <begin position="428"/>
        <end position="447"/>
    </location>
</feature>
<comment type="caution">
    <text evidence="9">The sequence shown here is derived from an EMBL/GenBank/DDBJ whole genome shotgun (WGS) entry which is preliminary data.</text>
</comment>
<keyword evidence="5 8" id="KW-1133">Transmembrane helix</keyword>
<dbReference type="GO" id="GO:0033179">
    <property type="term" value="C:proton-transporting V-type ATPase, V0 domain"/>
    <property type="evidence" value="ECO:0007669"/>
    <property type="project" value="InterPro"/>
</dbReference>
<accession>A0A081G2G3</accession>
<protein>
    <submittedName>
        <fullName evidence="9">V-type ATP synthase subunit I</fullName>
        <ecNumber evidence="9">3.6.3.14</ecNumber>
    </submittedName>
</protein>
<keyword evidence="9" id="KW-0378">Hydrolase</keyword>
<keyword evidence="3" id="KW-0813">Transport</keyword>
<feature type="transmembrane region" description="Helical" evidence="8">
    <location>
        <begin position="356"/>
        <end position="378"/>
    </location>
</feature>
<dbReference type="GO" id="GO:0007035">
    <property type="term" value="P:vacuolar acidification"/>
    <property type="evidence" value="ECO:0007669"/>
    <property type="project" value="TreeGrafter"/>
</dbReference>
<dbReference type="GO" id="GO:0046961">
    <property type="term" value="F:proton-transporting ATPase activity, rotational mechanism"/>
    <property type="evidence" value="ECO:0007669"/>
    <property type="project" value="InterPro"/>
</dbReference>
<organism evidence="9 10">
    <name type="scientific">Marinobacterium lacunae</name>
    <dbReference type="NCBI Taxonomy" id="1232683"/>
    <lineage>
        <taxon>Bacteria</taxon>
        <taxon>Pseudomonadati</taxon>
        <taxon>Pseudomonadota</taxon>
        <taxon>Gammaproteobacteria</taxon>
        <taxon>Oceanospirillales</taxon>
        <taxon>Oceanospirillaceae</taxon>
        <taxon>Marinobacterium</taxon>
    </lineage>
</organism>
<dbReference type="eggNOG" id="COG1269">
    <property type="taxonomic scope" value="Bacteria"/>
</dbReference>